<dbReference type="Proteomes" id="UP000886885">
    <property type="component" value="Chromosome 11A"/>
</dbReference>
<dbReference type="AlphaFoldDB" id="A0A8X8CJ19"/>
<keyword evidence="1" id="KW-1133">Transmembrane helix</keyword>
<comment type="caution">
    <text evidence="2">The sequence shown here is derived from an EMBL/GenBank/DDBJ whole genome shotgun (WGS) entry which is preliminary data.</text>
</comment>
<keyword evidence="1" id="KW-0812">Transmembrane</keyword>
<evidence type="ECO:0000313" key="3">
    <source>
        <dbReference type="Proteomes" id="UP000886885"/>
    </source>
</evidence>
<evidence type="ECO:0000313" key="2">
    <source>
        <dbReference type="EMBL" id="KAG6755990.1"/>
    </source>
</evidence>
<reference evidence="2" key="1">
    <citation type="journal article" date="2020" name="bioRxiv">
        <title>Hybrid origin of Populus tomentosa Carr. identified through genome sequencing and phylogenomic analysis.</title>
        <authorList>
            <person name="An X."/>
            <person name="Gao K."/>
            <person name="Chen Z."/>
            <person name="Li J."/>
            <person name="Yang X."/>
            <person name="Yang X."/>
            <person name="Zhou J."/>
            <person name="Guo T."/>
            <person name="Zhao T."/>
            <person name="Huang S."/>
            <person name="Miao D."/>
            <person name="Khan W.U."/>
            <person name="Rao P."/>
            <person name="Ye M."/>
            <person name="Lei B."/>
            <person name="Liao W."/>
            <person name="Wang J."/>
            <person name="Ji L."/>
            <person name="Li Y."/>
            <person name="Guo B."/>
            <person name="Mustafa N.S."/>
            <person name="Li S."/>
            <person name="Yun Q."/>
            <person name="Keller S.R."/>
            <person name="Mao J."/>
            <person name="Zhang R."/>
            <person name="Strauss S.H."/>
        </authorList>
    </citation>
    <scope>NUCLEOTIDE SEQUENCE</scope>
    <source>
        <strain evidence="2">GM15</strain>
        <tissue evidence="2">Leaf</tissue>
    </source>
</reference>
<feature type="transmembrane region" description="Helical" evidence="1">
    <location>
        <begin position="35"/>
        <end position="55"/>
    </location>
</feature>
<gene>
    <name evidence="2" type="ORF">POTOM_039404</name>
</gene>
<keyword evidence="3" id="KW-1185">Reference proteome</keyword>
<evidence type="ECO:0000256" key="1">
    <source>
        <dbReference type="SAM" id="Phobius"/>
    </source>
</evidence>
<dbReference type="EMBL" id="JAAWWB010000021">
    <property type="protein sequence ID" value="KAG6755990.1"/>
    <property type="molecule type" value="Genomic_DNA"/>
</dbReference>
<protein>
    <submittedName>
        <fullName evidence="2">Uncharacterized protein</fullName>
    </submittedName>
</protein>
<accession>A0A8X8CJ19</accession>
<keyword evidence="1" id="KW-0472">Membrane</keyword>
<proteinExistence type="predicted"/>
<sequence length="257" mass="28647">MISKQTQQKSGNLVEYEITEKLCIKFITDDGFLNIITGSGFWGLISLPLLLLLLLNREGTLLSMLLKVYKDEICLVKLHGKLYLEHIDCRAFGFHVHESDVLLLMDDQVSKINLSLHLPKSGTRSTTENGHLQTIFDGPISTYPSLLLQATTEKIGNDKYRHYDSDIATGLGVRYSSLLLRSACWQPLFAMPTKYSSDPSHSCQKMRKGVFRAGAAFVVLTGTVSELYYVSYSKANDGQLSYNGDTGTSESIEFVSL</sequence>
<name>A0A8X8CJ19_POPTO</name>
<organism evidence="2 3">
    <name type="scientific">Populus tomentosa</name>
    <name type="common">Chinese white poplar</name>
    <dbReference type="NCBI Taxonomy" id="118781"/>
    <lineage>
        <taxon>Eukaryota</taxon>
        <taxon>Viridiplantae</taxon>
        <taxon>Streptophyta</taxon>
        <taxon>Embryophyta</taxon>
        <taxon>Tracheophyta</taxon>
        <taxon>Spermatophyta</taxon>
        <taxon>Magnoliopsida</taxon>
        <taxon>eudicotyledons</taxon>
        <taxon>Gunneridae</taxon>
        <taxon>Pentapetalae</taxon>
        <taxon>rosids</taxon>
        <taxon>fabids</taxon>
        <taxon>Malpighiales</taxon>
        <taxon>Salicaceae</taxon>
        <taxon>Saliceae</taxon>
        <taxon>Populus</taxon>
    </lineage>
</organism>